<dbReference type="OrthoDB" id="1109492at2759"/>
<keyword evidence="1" id="KW-1185">Reference proteome</keyword>
<sequence length="138" mass="15823">MREGRRDSKQEGIDESLARILWILWFLWKARNIKVFEGNDTSPLEVLQSATLEAAIWNLTHVVSERREVDDRTLLPELQDSPSPKPFCRVDASWKVDDARYGGGFMMEMKDGITIFGSFACNQVFFPYTPSLTLCYGP</sequence>
<reference evidence="2" key="2">
    <citation type="submission" date="2025-08" db="UniProtKB">
        <authorList>
            <consortium name="RefSeq"/>
        </authorList>
    </citation>
    <scope>IDENTIFICATION</scope>
    <source>
        <tissue evidence="2">Leaf</tissue>
    </source>
</reference>
<organism evidence="1 2">
    <name type="scientific">Raphanus sativus</name>
    <name type="common">Radish</name>
    <name type="synonym">Raphanus raphanistrum var. sativus</name>
    <dbReference type="NCBI Taxonomy" id="3726"/>
    <lineage>
        <taxon>Eukaryota</taxon>
        <taxon>Viridiplantae</taxon>
        <taxon>Streptophyta</taxon>
        <taxon>Embryophyta</taxon>
        <taxon>Tracheophyta</taxon>
        <taxon>Spermatophyta</taxon>
        <taxon>Magnoliopsida</taxon>
        <taxon>eudicotyledons</taxon>
        <taxon>Gunneridae</taxon>
        <taxon>Pentapetalae</taxon>
        <taxon>rosids</taxon>
        <taxon>malvids</taxon>
        <taxon>Brassicales</taxon>
        <taxon>Brassicaceae</taxon>
        <taxon>Brassiceae</taxon>
        <taxon>Raphanus</taxon>
    </lineage>
</organism>
<evidence type="ECO:0000313" key="2">
    <source>
        <dbReference type="RefSeq" id="XP_018465321.1"/>
    </source>
</evidence>
<evidence type="ECO:0000313" key="1">
    <source>
        <dbReference type="Proteomes" id="UP000504610"/>
    </source>
</evidence>
<dbReference type="AlphaFoldDB" id="A0A6J0M0Y2"/>
<dbReference type="GeneID" id="108836698"/>
<reference evidence="1" key="1">
    <citation type="journal article" date="2019" name="Database">
        <title>The radish genome database (RadishGD): an integrated information resource for radish genomics.</title>
        <authorList>
            <person name="Yu H.J."/>
            <person name="Baek S."/>
            <person name="Lee Y.J."/>
            <person name="Cho A."/>
            <person name="Mun J.H."/>
        </authorList>
    </citation>
    <scope>NUCLEOTIDE SEQUENCE [LARGE SCALE GENOMIC DNA]</scope>
    <source>
        <strain evidence="1">cv. WK10039</strain>
    </source>
</reference>
<accession>A0A6J0M0Y2</accession>
<dbReference type="RefSeq" id="XP_018465321.1">
    <property type="nucleotide sequence ID" value="XM_018609819.1"/>
</dbReference>
<proteinExistence type="predicted"/>
<gene>
    <name evidence="2" type="primary">LOC108836698</name>
</gene>
<protein>
    <submittedName>
        <fullName evidence="2">Uncharacterized protein LOC108836698</fullName>
    </submittedName>
</protein>
<name>A0A6J0M0Y2_RAPSA</name>
<dbReference type="KEGG" id="rsz:108836698"/>
<dbReference type="Proteomes" id="UP000504610">
    <property type="component" value="Chromosome 8"/>
</dbReference>